<evidence type="ECO:0000256" key="3">
    <source>
        <dbReference type="ARBA" id="ARBA00022989"/>
    </source>
</evidence>
<gene>
    <name evidence="6" type="ORF">SALLE_v1c06120</name>
</gene>
<evidence type="ECO:0000256" key="1">
    <source>
        <dbReference type="ARBA" id="ARBA00004141"/>
    </source>
</evidence>
<evidence type="ECO:0000256" key="2">
    <source>
        <dbReference type="ARBA" id="ARBA00022692"/>
    </source>
</evidence>
<feature type="transmembrane region" description="Helical" evidence="5">
    <location>
        <begin position="348"/>
        <end position="370"/>
    </location>
</feature>
<dbReference type="SUPFAM" id="SSF144091">
    <property type="entry name" value="Rhomboid-like"/>
    <property type="match status" value="1"/>
</dbReference>
<dbReference type="Proteomes" id="UP000254792">
    <property type="component" value="Chromosome"/>
</dbReference>
<keyword evidence="2 5" id="KW-0812">Transmembrane</keyword>
<dbReference type="GO" id="GO:0016020">
    <property type="term" value="C:membrane"/>
    <property type="evidence" value="ECO:0007669"/>
    <property type="project" value="UniProtKB-SubCell"/>
</dbReference>
<accession>A0A345Z3V5</accession>
<feature type="transmembrane region" description="Helical" evidence="5">
    <location>
        <begin position="382"/>
        <end position="402"/>
    </location>
</feature>
<sequence length="452" mass="51416">MKSEITNNRLALVNYFIKKEGYKPQKTQKNDEISYLYNSNAKIKIIRIKASSEDSDFRNDPIIEEIANKSKEASREKIQILWIYLDDSSFEKDLVVDSDIKILGNEKNLVSKLNPYFSNVDKLKFSDKTEEKEIIVDLKDQEQVKKLIEDLDDKNSDVSKKFQEFHNKIQNGQLIGTWIITALFCFVPFIIIFYLSIFVRLNNIDSDTTKLFVGGTNYNLTILGGQFWRVFTYGFANSSSNFITDLILLALNMYIIKKLSSYSENIIGAFKLMVIVAVGYVICGLILSVMIPANVFGGSIVISSILFGALFIKVSGKQDVISILAKREMIAPAFFLFFFPMIAWNESIYWVISSGVGIGMGLSIVLNWNYKEGFNGYLFSGYFIVASFITLPIIMLLVPSYIPALHNPTINVLGMYIQRGFLKIEMANEIMEKIGWKWQFIFDGNVLVVVGV</sequence>
<proteinExistence type="predicted"/>
<dbReference type="RefSeq" id="WP_115558188.1">
    <property type="nucleotide sequence ID" value="NZ_CP031376.1"/>
</dbReference>
<protein>
    <submittedName>
        <fullName evidence="6">Putative rhomboid-like transmembrane protein</fullName>
    </submittedName>
</protein>
<keyword evidence="3 5" id="KW-1133">Transmembrane helix</keyword>
<evidence type="ECO:0000313" key="7">
    <source>
        <dbReference type="Proteomes" id="UP000254792"/>
    </source>
</evidence>
<dbReference type="AlphaFoldDB" id="A0A345Z3V5"/>
<evidence type="ECO:0000313" key="6">
    <source>
        <dbReference type="EMBL" id="AXK51284.1"/>
    </source>
</evidence>
<name>A0A345Z3V5_9MOLU</name>
<feature type="transmembrane region" description="Helical" evidence="5">
    <location>
        <begin position="175"/>
        <end position="199"/>
    </location>
</feature>
<evidence type="ECO:0000256" key="5">
    <source>
        <dbReference type="SAM" id="Phobius"/>
    </source>
</evidence>
<evidence type="ECO:0000256" key="4">
    <source>
        <dbReference type="ARBA" id="ARBA00023136"/>
    </source>
</evidence>
<keyword evidence="7" id="KW-1185">Reference proteome</keyword>
<organism evidence="6 7">
    <name type="scientific">Spiroplasma alleghenense</name>
    <dbReference type="NCBI Taxonomy" id="216931"/>
    <lineage>
        <taxon>Bacteria</taxon>
        <taxon>Bacillati</taxon>
        <taxon>Mycoplasmatota</taxon>
        <taxon>Mollicutes</taxon>
        <taxon>Entomoplasmatales</taxon>
        <taxon>Spiroplasmataceae</taxon>
        <taxon>Spiroplasma</taxon>
    </lineage>
</organism>
<dbReference type="Gene3D" id="1.20.1540.10">
    <property type="entry name" value="Rhomboid-like"/>
    <property type="match status" value="1"/>
</dbReference>
<keyword evidence="4 5" id="KW-0472">Membrane</keyword>
<dbReference type="OrthoDB" id="397343at2"/>
<dbReference type="InterPro" id="IPR035952">
    <property type="entry name" value="Rhomboid-like_sf"/>
</dbReference>
<feature type="transmembrane region" description="Helical" evidence="5">
    <location>
        <begin position="268"/>
        <end position="289"/>
    </location>
</feature>
<dbReference type="KEGG" id="salx:SALLE_v1c06120"/>
<dbReference type="EMBL" id="CP031376">
    <property type="protein sequence ID" value="AXK51284.1"/>
    <property type="molecule type" value="Genomic_DNA"/>
</dbReference>
<comment type="subcellular location">
    <subcellularLocation>
        <location evidence="1">Membrane</location>
        <topology evidence="1">Multi-pass membrane protein</topology>
    </subcellularLocation>
</comment>
<reference evidence="6 7" key="1">
    <citation type="submission" date="2018-07" db="EMBL/GenBank/DDBJ databases">
        <title>Complete genome sequence of Spiroplasma alleghenense PLHS-1 (ATCC 51752).</title>
        <authorList>
            <person name="Chou L."/>
            <person name="Lee T.-Y."/>
            <person name="Tsai Y.-M."/>
            <person name="Kuo C.-H."/>
        </authorList>
    </citation>
    <scope>NUCLEOTIDE SEQUENCE [LARGE SCALE GENOMIC DNA]</scope>
    <source>
        <strain evidence="6 7">PLHS-1</strain>
    </source>
</reference>
<feature type="transmembrane region" description="Helical" evidence="5">
    <location>
        <begin position="324"/>
        <end position="342"/>
    </location>
</feature>
<feature type="transmembrane region" description="Helical" evidence="5">
    <location>
        <begin position="295"/>
        <end position="312"/>
    </location>
</feature>
<feature type="transmembrane region" description="Helical" evidence="5">
    <location>
        <begin position="234"/>
        <end position="256"/>
    </location>
</feature>